<gene>
    <name evidence="10" type="ORF">FHW18_003836</name>
</gene>
<accession>A0A7Y9IXB7</accession>
<protein>
    <submittedName>
        <fullName evidence="10">OHCU decarboxylase</fullName>
    </submittedName>
</protein>
<comment type="similarity">
    <text evidence="2">Belongs to the peptidase M20 family.</text>
</comment>
<sequence>MTTPSAPTPSTASPASASIAAPAPLTLDVLNAASIGDFTQRLDGLYEHSPWVMERAAARRPFRSAAALKFAMATAVREATREEQLALIRAHPELAGRAAIAGELTADSAGEQARAGLNACSPEEFATLQALNADYRARFGFPFIIAVRGPTGAGLTRTQIIAAWQRRLRHAPDQEFNEALRQIDRIAEIRLADRLPQPRAFGEQIMQWAETLASHSDSPDDLTCTYLTPAHRAAAAQIAAWMQAAGFDSVRHDAIGNVVGRYRADPAVDAPALVSTGSHYDTVRNGGKYDGRLGVLLPIVLVEHLHRAGRRLPYDLDVVAFAEEEGVRYGSTFLGSSAYVGRFDPAVLDAVDAQGIAMRDALRAAGLDPEAIDAAAVDVARLKHYFEVHIEQGPVLFERNLPVGVVTSIAGSVRRMLTLRGVASHAGTTPMNMRRDAAAAAAEIVLAVERRCGSTPSLVGTVGVLTVPNGSVNVIPGACTVSLDIRAADNAVRDAAVADLETEIAAICARRQITVVTEELMRAAAAPCAPHEMAYWSDAIAARGLPAHALPSGAGHDAMKLADVAPITMLFTRCGNGGISHNPLEIMTADDAQLAADLTLDFLERLATDA</sequence>
<feature type="domain" description="Oxo-4-hydroxy-4-carboxy-5-ureidoimidazoline decarboxylase" evidence="9">
    <location>
        <begin position="31"/>
        <end position="192"/>
    </location>
</feature>
<dbReference type="NCBIfam" id="NF006775">
    <property type="entry name" value="PRK09290.2-5"/>
    <property type="match status" value="1"/>
</dbReference>
<dbReference type="Gene3D" id="3.30.70.360">
    <property type="match status" value="1"/>
</dbReference>
<dbReference type="InterPro" id="IPR036778">
    <property type="entry name" value="OHCU_decarboxylase_sf"/>
</dbReference>
<dbReference type="Pfam" id="PF07687">
    <property type="entry name" value="M20_dimer"/>
    <property type="match status" value="1"/>
</dbReference>
<feature type="domain" description="Peptidase M20 dimerisation" evidence="8">
    <location>
        <begin position="411"/>
        <end position="508"/>
    </location>
</feature>
<dbReference type="InterPro" id="IPR011650">
    <property type="entry name" value="Peptidase_M20_dimer"/>
</dbReference>
<dbReference type="Proteomes" id="UP000542125">
    <property type="component" value="Unassembled WGS sequence"/>
</dbReference>
<evidence type="ECO:0000256" key="7">
    <source>
        <dbReference type="ARBA" id="ARBA00023211"/>
    </source>
</evidence>
<keyword evidence="7" id="KW-0464">Manganese</keyword>
<dbReference type="Pfam" id="PF09349">
    <property type="entry name" value="OHCU_decarbox"/>
    <property type="match status" value="1"/>
</dbReference>
<dbReference type="RefSeq" id="WP_179588238.1">
    <property type="nucleotide sequence ID" value="NZ_JACBYR010000001.1"/>
</dbReference>
<dbReference type="InterPro" id="IPR018020">
    <property type="entry name" value="OHCU_decarboxylase"/>
</dbReference>
<dbReference type="GO" id="GO:0046872">
    <property type="term" value="F:metal ion binding"/>
    <property type="evidence" value="ECO:0007669"/>
    <property type="project" value="UniProtKB-KW"/>
</dbReference>
<dbReference type="GO" id="GO:0016813">
    <property type="term" value="F:hydrolase activity, acting on carbon-nitrogen (but not peptide) bonds, in linear amidines"/>
    <property type="evidence" value="ECO:0007669"/>
    <property type="project" value="InterPro"/>
</dbReference>
<keyword evidence="5" id="KW-0479">Metal-binding</keyword>
<evidence type="ECO:0000256" key="3">
    <source>
        <dbReference type="ARBA" id="ARBA00011738"/>
    </source>
</evidence>
<keyword evidence="11" id="KW-1185">Reference proteome</keyword>
<evidence type="ECO:0000256" key="2">
    <source>
        <dbReference type="ARBA" id="ARBA00006153"/>
    </source>
</evidence>
<evidence type="ECO:0000256" key="5">
    <source>
        <dbReference type="ARBA" id="ARBA00022723"/>
    </source>
</evidence>
<comment type="caution">
    <text evidence="10">The sequence shown here is derived from an EMBL/GenBank/DDBJ whole genome shotgun (WGS) entry which is preliminary data.</text>
</comment>
<reference evidence="10 11" key="1">
    <citation type="submission" date="2020-07" db="EMBL/GenBank/DDBJ databases">
        <title>Genomic Encyclopedia of Type Strains, Phase IV (KMG-V): Genome sequencing to study the core and pangenomes of soil and plant-associated prokaryotes.</title>
        <authorList>
            <person name="Whitman W."/>
        </authorList>
    </citation>
    <scope>NUCLEOTIDE SEQUENCE [LARGE SCALE GENOMIC DNA]</scope>
    <source>
        <strain evidence="10 11">SAS40</strain>
    </source>
</reference>
<dbReference type="Gene3D" id="1.10.3330.10">
    <property type="entry name" value="Oxo-4-hydroxy-4-carboxy-5-ureidoimidazoline decarboxylase"/>
    <property type="match status" value="1"/>
</dbReference>
<dbReference type="GO" id="GO:0019628">
    <property type="term" value="P:urate catabolic process"/>
    <property type="evidence" value="ECO:0007669"/>
    <property type="project" value="UniProtKB-UniPathway"/>
</dbReference>
<keyword evidence="4" id="KW-0659">Purine metabolism</keyword>
<dbReference type="SUPFAM" id="SSF55031">
    <property type="entry name" value="Bacterial exopeptidase dimerisation domain"/>
    <property type="match status" value="1"/>
</dbReference>
<dbReference type="EMBL" id="JACBYR010000001">
    <property type="protein sequence ID" value="NYE84565.1"/>
    <property type="molecule type" value="Genomic_DNA"/>
</dbReference>
<dbReference type="CDD" id="cd03884">
    <property type="entry name" value="M20_bAS"/>
    <property type="match status" value="1"/>
</dbReference>
<dbReference type="InterPro" id="IPR036264">
    <property type="entry name" value="Bact_exopeptidase_dim_dom"/>
</dbReference>
<dbReference type="AlphaFoldDB" id="A0A7Y9IXB7"/>
<evidence type="ECO:0000259" key="9">
    <source>
        <dbReference type="Pfam" id="PF09349"/>
    </source>
</evidence>
<keyword evidence="6" id="KW-0378">Hydrolase</keyword>
<dbReference type="NCBIfam" id="TIGR01879">
    <property type="entry name" value="hydantase"/>
    <property type="match status" value="1"/>
</dbReference>
<proteinExistence type="inferred from homology"/>
<dbReference type="InterPro" id="IPR002933">
    <property type="entry name" value="Peptidase_M20"/>
</dbReference>
<dbReference type="GO" id="GO:0006144">
    <property type="term" value="P:purine nucleobase metabolic process"/>
    <property type="evidence" value="ECO:0007669"/>
    <property type="project" value="UniProtKB-KW"/>
</dbReference>
<dbReference type="InterPro" id="IPR010158">
    <property type="entry name" value="Amidase_Cbmase"/>
</dbReference>
<evidence type="ECO:0000256" key="4">
    <source>
        <dbReference type="ARBA" id="ARBA00022631"/>
    </source>
</evidence>
<evidence type="ECO:0000259" key="8">
    <source>
        <dbReference type="Pfam" id="PF07687"/>
    </source>
</evidence>
<dbReference type="SUPFAM" id="SSF158694">
    <property type="entry name" value="UraD-Like"/>
    <property type="match status" value="1"/>
</dbReference>
<comment type="subunit">
    <text evidence="3">Homodimer.</text>
</comment>
<evidence type="ECO:0000313" key="11">
    <source>
        <dbReference type="Proteomes" id="UP000542125"/>
    </source>
</evidence>
<dbReference type="PANTHER" id="PTHR32494">
    <property type="entry name" value="ALLANTOATE DEIMINASE-RELATED"/>
    <property type="match status" value="1"/>
</dbReference>
<dbReference type="UniPathway" id="UPA00394">
    <property type="reaction ID" value="UER00652"/>
</dbReference>
<dbReference type="Pfam" id="PF01546">
    <property type="entry name" value="Peptidase_M20"/>
    <property type="match status" value="1"/>
</dbReference>
<dbReference type="GO" id="GO:0000255">
    <property type="term" value="P:allantoin metabolic process"/>
    <property type="evidence" value="ECO:0007669"/>
    <property type="project" value="InterPro"/>
</dbReference>
<dbReference type="Gene3D" id="3.40.630.10">
    <property type="entry name" value="Zn peptidases"/>
    <property type="match status" value="1"/>
</dbReference>
<organism evidence="10 11">
    <name type="scientific">Pigmentiphaga litoralis</name>
    <dbReference type="NCBI Taxonomy" id="516702"/>
    <lineage>
        <taxon>Bacteria</taxon>
        <taxon>Pseudomonadati</taxon>
        <taxon>Pseudomonadota</taxon>
        <taxon>Betaproteobacteria</taxon>
        <taxon>Burkholderiales</taxon>
        <taxon>Alcaligenaceae</taxon>
        <taxon>Pigmentiphaga</taxon>
    </lineage>
</organism>
<comment type="cofactor">
    <cofactor evidence="1">
        <name>Mn(2+)</name>
        <dbReference type="ChEBI" id="CHEBI:29035"/>
    </cofactor>
</comment>
<evidence type="ECO:0000313" key="10">
    <source>
        <dbReference type="EMBL" id="NYE84565.1"/>
    </source>
</evidence>
<dbReference type="InterPro" id="IPR017580">
    <property type="entry name" value="OHCU_decarboxylase-1"/>
</dbReference>
<dbReference type="SUPFAM" id="SSF53187">
    <property type="entry name" value="Zn-dependent exopeptidases"/>
    <property type="match status" value="1"/>
</dbReference>
<evidence type="ECO:0000256" key="1">
    <source>
        <dbReference type="ARBA" id="ARBA00001936"/>
    </source>
</evidence>
<evidence type="ECO:0000256" key="6">
    <source>
        <dbReference type="ARBA" id="ARBA00022801"/>
    </source>
</evidence>
<dbReference type="PANTHER" id="PTHR32494:SF19">
    <property type="entry name" value="ALLANTOATE DEIMINASE-RELATED"/>
    <property type="match status" value="1"/>
</dbReference>
<name>A0A7Y9IXB7_9BURK</name>
<dbReference type="NCBIfam" id="TIGR03164">
    <property type="entry name" value="UHCUDC"/>
    <property type="match status" value="1"/>
</dbReference>